<gene>
    <name evidence="1" type="ORF">ACFQND_07575</name>
</gene>
<dbReference type="RefSeq" id="WP_371437477.1">
    <property type="nucleotide sequence ID" value="NZ_JBHSRS010000016.1"/>
</dbReference>
<accession>A0ABW1TTZ5</accession>
<comment type="caution">
    <text evidence="1">The sequence shown here is derived from an EMBL/GenBank/DDBJ whole genome shotgun (WGS) entry which is preliminary data.</text>
</comment>
<evidence type="ECO:0000313" key="2">
    <source>
        <dbReference type="Proteomes" id="UP001596270"/>
    </source>
</evidence>
<proteinExistence type="predicted"/>
<organism evidence="1 2">
    <name type="scientific">Polaromonas aquatica</name>
    <dbReference type="NCBI Taxonomy" id="332657"/>
    <lineage>
        <taxon>Bacteria</taxon>
        <taxon>Pseudomonadati</taxon>
        <taxon>Pseudomonadota</taxon>
        <taxon>Betaproteobacteria</taxon>
        <taxon>Burkholderiales</taxon>
        <taxon>Comamonadaceae</taxon>
        <taxon>Polaromonas</taxon>
    </lineage>
</organism>
<name>A0ABW1TTZ5_9BURK</name>
<reference evidence="2" key="1">
    <citation type="journal article" date="2019" name="Int. J. Syst. Evol. Microbiol.">
        <title>The Global Catalogue of Microorganisms (GCM) 10K type strain sequencing project: providing services to taxonomists for standard genome sequencing and annotation.</title>
        <authorList>
            <consortium name="The Broad Institute Genomics Platform"/>
            <consortium name="The Broad Institute Genome Sequencing Center for Infectious Disease"/>
            <person name="Wu L."/>
            <person name="Ma J."/>
        </authorList>
    </citation>
    <scope>NUCLEOTIDE SEQUENCE [LARGE SCALE GENOMIC DNA]</scope>
    <source>
        <strain evidence="2">CCUG 39402</strain>
    </source>
</reference>
<evidence type="ECO:0000313" key="1">
    <source>
        <dbReference type="EMBL" id="MFC6281089.1"/>
    </source>
</evidence>
<dbReference type="Proteomes" id="UP001596270">
    <property type="component" value="Unassembled WGS sequence"/>
</dbReference>
<sequence length="131" mass="14776">MSQVKDSLGRTHIFSRIRFKMDELLLQQAAVDVTDDDGERAQAIFDRYQSLHCEKYGRIYEPSHFGTHGPLQRFAALYMSRPQSIRISVEVSSGDLFTRFVGAPITEIEAAVRRDPGSWIRAGKVTALANC</sequence>
<keyword evidence="2" id="KW-1185">Reference proteome</keyword>
<protein>
    <submittedName>
        <fullName evidence="1">Uncharacterized protein</fullName>
    </submittedName>
</protein>
<dbReference type="EMBL" id="JBHSRS010000016">
    <property type="protein sequence ID" value="MFC6281089.1"/>
    <property type="molecule type" value="Genomic_DNA"/>
</dbReference>